<feature type="signal peptide" evidence="1">
    <location>
        <begin position="1"/>
        <end position="29"/>
    </location>
</feature>
<evidence type="ECO:0000313" key="3">
    <source>
        <dbReference type="EMBL" id="RHN80761.1"/>
    </source>
</evidence>
<proteinExistence type="predicted"/>
<dbReference type="OrthoDB" id="753138at2759"/>
<keyword evidence="1" id="KW-0732">Signal</keyword>
<organism evidence="3 4">
    <name type="scientific">Medicago truncatula</name>
    <name type="common">Barrel medic</name>
    <name type="synonym">Medicago tribuloides</name>
    <dbReference type="NCBI Taxonomy" id="3880"/>
    <lineage>
        <taxon>Eukaryota</taxon>
        <taxon>Viridiplantae</taxon>
        <taxon>Streptophyta</taxon>
        <taxon>Embryophyta</taxon>
        <taxon>Tracheophyta</taxon>
        <taxon>Spermatophyta</taxon>
        <taxon>Magnoliopsida</taxon>
        <taxon>eudicotyledons</taxon>
        <taxon>Gunneridae</taxon>
        <taxon>Pentapetalae</taxon>
        <taxon>rosids</taxon>
        <taxon>fabids</taxon>
        <taxon>Fabales</taxon>
        <taxon>Fabaceae</taxon>
        <taxon>Papilionoideae</taxon>
        <taxon>50 kb inversion clade</taxon>
        <taxon>NPAAA clade</taxon>
        <taxon>Hologalegina</taxon>
        <taxon>IRL clade</taxon>
        <taxon>Trifolieae</taxon>
        <taxon>Medicago</taxon>
    </lineage>
</organism>
<dbReference type="AlphaFoldDB" id="A0A396JVD9"/>
<name>A0A396JVD9_MEDTR</name>
<protein>
    <recommendedName>
        <fullName evidence="2">Uncharacterized GPI-anchored protein At5g19230-like domain-containing protein</fullName>
    </recommendedName>
</protein>
<evidence type="ECO:0000313" key="4">
    <source>
        <dbReference type="Proteomes" id="UP000265566"/>
    </source>
</evidence>
<feature type="domain" description="Uncharacterized GPI-anchored protein At5g19230-like" evidence="2">
    <location>
        <begin position="40"/>
        <end position="168"/>
    </location>
</feature>
<evidence type="ECO:0000259" key="2">
    <source>
        <dbReference type="Pfam" id="PF25884"/>
    </source>
</evidence>
<gene>
    <name evidence="3" type="ORF">MtrunA17_Chr1g0191761</name>
</gene>
<evidence type="ECO:0000256" key="1">
    <source>
        <dbReference type="SAM" id="SignalP"/>
    </source>
</evidence>
<dbReference type="Pfam" id="PF25884">
    <property type="entry name" value="At5g19230"/>
    <property type="match status" value="1"/>
</dbReference>
<dbReference type="Proteomes" id="UP000265566">
    <property type="component" value="Chromosome 1"/>
</dbReference>
<reference evidence="4" key="1">
    <citation type="journal article" date="2018" name="Nat. Plants">
        <title>Whole-genome landscape of Medicago truncatula symbiotic genes.</title>
        <authorList>
            <person name="Pecrix Y."/>
            <person name="Staton S.E."/>
            <person name="Sallet E."/>
            <person name="Lelandais-Briere C."/>
            <person name="Moreau S."/>
            <person name="Carrere S."/>
            <person name="Blein T."/>
            <person name="Jardinaud M.F."/>
            <person name="Latrasse D."/>
            <person name="Zouine M."/>
            <person name="Zahm M."/>
            <person name="Kreplak J."/>
            <person name="Mayjonade B."/>
            <person name="Satge C."/>
            <person name="Perez M."/>
            <person name="Cauet S."/>
            <person name="Marande W."/>
            <person name="Chantry-Darmon C."/>
            <person name="Lopez-Roques C."/>
            <person name="Bouchez O."/>
            <person name="Berard A."/>
            <person name="Debelle F."/>
            <person name="Munos S."/>
            <person name="Bendahmane A."/>
            <person name="Berges H."/>
            <person name="Niebel A."/>
            <person name="Buitink J."/>
            <person name="Frugier F."/>
            <person name="Benhamed M."/>
            <person name="Crespi M."/>
            <person name="Gouzy J."/>
            <person name="Gamas P."/>
        </authorList>
    </citation>
    <scope>NUCLEOTIDE SEQUENCE [LARGE SCALE GENOMIC DNA]</scope>
    <source>
        <strain evidence="4">cv. Jemalong A17</strain>
    </source>
</reference>
<dbReference type="PANTHER" id="PTHR33976:SF10">
    <property type="entry name" value="GLYCOPROTEIN MEMBRANE GPI-ANCHORED PROTEIN"/>
    <property type="match status" value="1"/>
</dbReference>
<dbReference type="PANTHER" id="PTHR33976">
    <property type="entry name" value="OS07G0645000 PROTEIN"/>
    <property type="match status" value="1"/>
</dbReference>
<comment type="caution">
    <text evidence="3">The sequence shown here is derived from an EMBL/GenBank/DDBJ whole genome shotgun (WGS) entry which is preliminary data.</text>
</comment>
<feature type="chain" id="PRO_5017366784" description="Uncharacterized GPI-anchored protein At5g19230-like domain-containing protein" evidence="1">
    <location>
        <begin position="30"/>
        <end position="207"/>
    </location>
</feature>
<dbReference type="InterPro" id="IPR045285">
    <property type="entry name" value="At5g19230-like"/>
</dbReference>
<dbReference type="Gramene" id="rna4726">
    <property type="protein sequence ID" value="RHN80761.1"/>
    <property type="gene ID" value="gene4726"/>
</dbReference>
<sequence length="207" mass="23446">MLHSTTMSSFKHGLGLYLLLLVFSHILLTSPVTCACGEKEKDLLHDINTYRKVLNLPILEKTDKPSCLANKIANDLEHKHCEEFHNYYPNIPGKNPKIPNFEKSVEKCKININTTKDGVIMPMCVPKLDQDDLFSNYTKNSHFTKYLNNSKYIIAGVGSEDDWMVLIISTNTTSGDFSSANSLLVGAWKGQWLLMTTFLSVFVFMFN</sequence>
<dbReference type="InterPro" id="IPR059083">
    <property type="entry name" value="At5g19230_dom"/>
</dbReference>
<dbReference type="EMBL" id="PSQE01000001">
    <property type="protein sequence ID" value="RHN80761.1"/>
    <property type="molecule type" value="Genomic_DNA"/>
</dbReference>
<accession>A0A396JVD9</accession>